<reference evidence="1" key="1">
    <citation type="submission" date="2023-03" db="EMBL/GenBank/DDBJ databases">
        <title>Massive genome expansion in bonnet fungi (Mycena s.s.) driven by repeated elements and novel gene families across ecological guilds.</title>
        <authorList>
            <consortium name="Lawrence Berkeley National Laboratory"/>
            <person name="Harder C.B."/>
            <person name="Miyauchi S."/>
            <person name="Viragh M."/>
            <person name="Kuo A."/>
            <person name="Thoen E."/>
            <person name="Andreopoulos B."/>
            <person name="Lu D."/>
            <person name="Skrede I."/>
            <person name="Drula E."/>
            <person name="Henrissat B."/>
            <person name="Morin E."/>
            <person name="Kohler A."/>
            <person name="Barry K."/>
            <person name="LaButti K."/>
            <person name="Morin E."/>
            <person name="Salamov A."/>
            <person name="Lipzen A."/>
            <person name="Mereny Z."/>
            <person name="Hegedus B."/>
            <person name="Baldrian P."/>
            <person name="Stursova M."/>
            <person name="Weitz H."/>
            <person name="Taylor A."/>
            <person name="Grigoriev I.V."/>
            <person name="Nagy L.G."/>
            <person name="Martin F."/>
            <person name="Kauserud H."/>
        </authorList>
    </citation>
    <scope>NUCLEOTIDE SEQUENCE</scope>
    <source>
        <strain evidence="1">9144</strain>
    </source>
</reference>
<protein>
    <submittedName>
        <fullName evidence="1">Uncharacterized protein</fullName>
    </submittedName>
</protein>
<name>A0AAD6V884_9AGAR</name>
<dbReference type="AlphaFoldDB" id="A0AAD6V884"/>
<organism evidence="1 2">
    <name type="scientific">Mycena pura</name>
    <dbReference type="NCBI Taxonomy" id="153505"/>
    <lineage>
        <taxon>Eukaryota</taxon>
        <taxon>Fungi</taxon>
        <taxon>Dikarya</taxon>
        <taxon>Basidiomycota</taxon>
        <taxon>Agaricomycotina</taxon>
        <taxon>Agaricomycetes</taxon>
        <taxon>Agaricomycetidae</taxon>
        <taxon>Agaricales</taxon>
        <taxon>Marasmiineae</taxon>
        <taxon>Mycenaceae</taxon>
        <taxon>Mycena</taxon>
    </lineage>
</organism>
<sequence length="410" mass="45768">MAARLRSLIPRAQAPFLDQLNSRSLGSKSADSHGIDLNFTPKQLNTLRSIAQHWQPEDAWCDGQASKLTQQDALAAYLVTLQNRCLPEPIQTLVNLTEYRNHTAVDPRQATSQRQPASGRNCVYISTTDLSSARDLASISRAIRRTMAMARSRDITRETYIILNGTRQNKIVHQLRGRLNVSPGSPAAWVDSQSFLSLGQGVLAQLGQPHCTQLYNEVSGEQMFSISPAMPVHGTWTRNKLKGHVVVSLRVPGEINDRMVDIMADDMRSQDEILHAPAIRYPLPPQATHYSCFPEPTPCCLLLYRYTLREPALACRVNDTRLSLLLSIYTRTRIAARIAVSNPASQIRFSAEFPFTRKAHFTPPFTPPPSHFHPSRIALFPLRCPVFSYLSAATDNAASNKKANIFENIS</sequence>
<evidence type="ECO:0000313" key="2">
    <source>
        <dbReference type="Proteomes" id="UP001219525"/>
    </source>
</evidence>
<dbReference type="Proteomes" id="UP001219525">
    <property type="component" value="Unassembled WGS sequence"/>
</dbReference>
<comment type="caution">
    <text evidence="1">The sequence shown here is derived from an EMBL/GenBank/DDBJ whole genome shotgun (WGS) entry which is preliminary data.</text>
</comment>
<keyword evidence="2" id="KW-1185">Reference proteome</keyword>
<accession>A0AAD6V884</accession>
<dbReference type="EMBL" id="JARJCW010000050">
    <property type="protein sequence ID" value="KAJ7203648.1"/>
    <property type="molecule type" value="Genomic_DNA"/>
</dbReference>
<gene>
    <name evidence="1" type="ORF">GGX14DRAFT_651935</name>
</gene>
<evidence type="ECO:0000313" key="1">
    <source>
        <dbReference type="EMBL" id="KAJ7203648.1"/>
    </source>
</evidence>
<proteinExistence type="predicted"/>